<evidence type="ECO:0000256" key="5">
    <source>
        <dbReference type="ARBA" id="ARBA00023136"/>
    </source>
</evidence>
<keyword evidence="5 7" id="KW-0472">Membrane</keyword>
<dbReference type="EMBL" id="KV878132">
    <property type="protein sequence ID" value="OJJ05130.1"/>
    <property type="molecule type" value="Genomic_DNA"/>
</dbReference>
<feature type="transmembrane region" description="Helical" evidence="7">
    <location>
        <begin position="311"/>
        <end position="330"/>
    </location>
</feature>
<dbReference type="Pfam" id="PF07690">
    <property type="entry name" value="MFS_1"/>
    <property type="match status" value="1"/>
</dbReference>
<dbReference type="PROSITE" id="PS50850">
    <property type="entry name" value="MFS"/>
    <property type="match status" value="1"/>
</dbReference>
<dbReference type="GO" id="GO:0005886">
    <property type="term" value="C:plasma membrane"/>
    <property type="evidence" value="ECO:0007669"/>
    <property type="project" value="TreeGrafter"/>
</dbReference>
<feature type="compositionally biased region" description="Basic and acidic residues" evidence="6">
    <location>
        <begin position="591"/>
        <end position="601"/>
    </location>
</feature>
<evidence type="ECO:0000313" key="9">
    <source>
        <dbReference type="EMBL" id="OJJ05130.1"/>
    </source>
</evidence>
<dbReference type="FunFam" id="1.20.1250.20:FF:000196">
    <property type="entry name" value="MFS toxin efflux pump (AflT)"/>
    <property type="match status" value="1"/>
</dbReference>
<dbReference type="VEuPathDB" id="FungiDB:ASPVEDRAFT_86496"/>
<dbReference type="Gene3D" id="1.20.1250.20">
    <property type="entry name" value="MFS general substrate transporter like domains"/>
    <property type="match status" value="1"/>
</dbReference>
<evidence type="ECO:0000256" key="7">
    <source>
        <dbReference type="SAM" id="Phobius"/>
    </source>
</evidence>
<keyword evidence="3 7" id="KW-0812">Transmembrane</keyword>
<feature type="transmembrane region" description="Helical" evidence="7">
    <location>
        <begin position="83"/>
        <end position="109"/>
    </location>
</feature>
<feature type="transmembrane region" description="Helical" evidence="7">
    <location>
        <begin position="208"/>
        <end position="227"/>
    </location>
</feature>
<keyword evidence="4 7" id="KW-1133">Transmembrane helix</keyword>
<evidence type="ECO:0000256" key="2">
    <source>
        <dbReference type="ARBA" id="ARBA00007520"/>
    </source>
</evidence>
<feature type="domain" description="Major facilitator superfamily (MFS) profile" evidence="8">
    <location>
        <begin position="86"/>
        <end position="575"/>
    </location>
</feature>
<feature type="region of interest" description="Disordered" evidence="6">
    <location>
        <begin position="1"/>
        <end position="67"/>
    </location>
</feature>
<feature type="compositionally biased region" description="Polar residues" evidence="6">
    <location>
        <begin position="22"/>
        <end position="41"/>
    </location>
</feature>
<feature type="transmembrane region" description="Helical" evidence="7">
    <location>
        <begin position="383"/>
        <end position="407"/>
    </location>
</feature>
<feature type="transmembrane region" description="Helical" evidence="7">
    <location>
        <begin position="551"/>
        <end position="573"/>
    </location>
</feature>
<sequence>MDEKRAIEGAALKPDQHRESFSHPNTTGENQDSSSTTQEASSIKGEAVQDARLSSQAGRDDAPSPTVDAGAEIHQEWIEGFQLFVVMAGITLVIFLMLLDTSIVATAVPKITNQFHSLQDVAWYGSAYTLASCALQPLTGKFYTHFKSKIVFMSFIAVFELGSLICGVSTSSKMLIVGRAVSGMGTSGMINGALTIIAGAVPMHKRPALIGMLMGFTQLGLVIGPLVGGALTTYTTWRWCFYINLPIGGLVAILLVFTRVPEQRKKSPALEVLPTFYKTFDLVGFVLFAPAAIMFLLALEWGGNEYAWNDSRIIGLFCGAGATAIVFLGWEYYKGRDAMIPFHLITQRIAYASYANVAVIFGLTMIIAYYLPIYFQAVKDDSALISGVNLLPQILSQLVASVISGVLIGKLGYYIPWSVGGSVIAAVGSGLLSTLTPTTSTAAWAGYQVLAGLGRGCATQAPMLAVQNGIAPDDLSTGMAILTFCQTFGGSVFLAVANVIFSEGLKSQIPRYAPNVHPDVVIAAGATGFRQTVSGEDLEGVLKGYSRAVGWTFYLVAALCVVSFASGWGMGWVDLRKKGNDSGKGGQSGKVSDEEKGEASV</sequence>
<dbReference type="GO" id="GO:0022857">
    <property type="term" value="F:transmembrane transporter activity"/>
    <property type="evidence" value="ECO:0007669"/>
    <property type="project" value="InterPro"/>
</dbReference>
<feature type="transmembrane region" description="Helical" evidence="7">
    <location>
        <begin position="121"/>
        <end position="138"/>
    </location>
</feature>
<keyword evidence="10" id="KW-1185">Reference proteome</keyword>
<evidence type="ECO:0000256" key="6">
    <source>
        <dbReference type="SAM" id="MobiDB-lite"/>
    </source>
</evidence>
<dbReference type="Gene3D" id="1.20.1720.10">
    <property type="entry name" value="Multidrug resistance protein D"/>
    <property type="match status" value="1"/>
</dbReference>
<dbReference type="InterPro" id="IPR011701">
    <property type="entry name" value="MFS"/>
</dbReference>
<comment type="subcellular location">
    <subcellularLocation>
        <location evidence="1">Membrane</location>
        <topology evidence="1">Multi-pass membrane protein</topology>
    </subcellularLocation>
</comment>
<feature type="transmembrane region" description="Helical" evidence="7">
    <location>
        <begin position="239"/>
        <end position="258"/>
    </location>
</feature>
<gene>
    <name evidence="9" type="ORF">ASPVEDRAFT_86496</name>
</gene>
<evidence type="ECO:0000256" key="1">
    <source>
        <dbReference type="ARBA" id="ARBA00004141"/>
    </source>
</evidence>
<feature type="transmembrane region" description="Helical" evidence="7">
    <location>
        <begin position="351"/>
        <end position="371"/>
    </location>
</feature>
<feature type="transmembrane region" description="Helical" evidence="7">
    <location>
        <begin position="176"/>
        <end position="201"/>
    </location>
</feature>
<comment type="similarity">
    <text evidence="2">Belongs to the major facilitator superfamily. TCR/Tet family.</text>
</comment>
<feature type="transmembrane region" description="Helical" evidence="7">
    <location>
        <begin position="414"/>
        <end position="435"/>
    </location>
</feature>
<dbReference type="PANTHER" id="PTHR23501:SF193">
    <property type="entry name" value="MULTIDRUG TRANSPORTER, PUTATIVE (AFU_ORTHOLOGUE AFUA_8G00940)-RELATED"/>
    <property type="match status" value="1"/>
</dbReference>
<name>A0A1L9PU99_ASPVE</name>
<dbReference type="SUPFAM" id="SSF103473">
    <property type="entry name" value="MFS general substrate transporter"/>
    <property type="match status" value="1"/>
</dbReference>
<feature type="transmembrane region" description="Helical" evidence="7">
    <location>
        <begin position="279"/>
        <end position="299"/>
    </location>
</feature>
<evidence type="ECO:0000259" key="8">
    <source>
        <dbReference type="PROSITE" id="PS50850"/>
    </source>
</evidence>
<evidence type="ECO:0000313" key="10">
    <source>
        <dbReference type="Proteomes" id="UP000184073"/>
    </source>
</evidence>
<protein>
    <recommendedName>
        <fullName evidence="8">Major facilitator superfamily (MFS) profile domain-containing protein</fullName>
    </recommendedName>
</protein>
<feature type="transmembrane region" description="Helical" evidence="7">
    <location>
        <begin position="150"/>
        <end position="170"/>
    </location>
</feature>
<accession>A0A1L9PU99</accession>
<proteinExistence type="inferred from homology"/>
<feature type="transmembrane region" description="Helical" evidence="7">
    <location>
        <begin position="479"/>
        <end position="501"/>
    </location>
</feature>
<dbReference type="FunFam" id="1.20.1720.10:FF:000012">
    <property type="entry name" value="MFS toxin efflux pump (AflT)"/>
    <property type="match status" value="1"/>
</dbReference>
<dbReference type="CDD" id="cd17502">
    <property type="entry name" value="MFS_Azr1_MDR_like"/>
    <property type="match status" value="1"/>
</dbReference>
<dbReference type="GeneID" id="63733367"/>
<dbReference type="PANTHER" id="PTHR23501">
    <property type="entry name" value="MAJOR FACILITATOR SUPERFAMILY"/>
    <property type="match status" value="1"/>
</dbReference>
<evidence type="ECO:0000256" key="4">
    <source>
        <dbReference type="ARBA" id="ARBA00022989"/>
    </source>
</evidence>
<dbReference type="AlphaFoldDB" id="A0A1L9PU99"/>
<organism evidence="9 10">
    <name type="scientific">Aspergillus versicolor CBS 583.65</name>
    <dbReference type="NCBI Taxonomy" id="1036611"/>
    <lineage>
        <taxon>Eukaryota</taxon>
        <taxon>Fungi</taxon>
        <taxon>Dikarya</taxon>
        <taxon>Ascomycota</taxon>
        <taxon>Pezizomycotina</taxon>
        <taxon>Eurotiomycetes</taxon>
        <taxon>Eurotiomycetidae</taxon>
        <taxon>Eurotiales</taxon>
        <taxon>Aspergillaceae</taxon>
        <taxon>Aspergillus</taxon>
        <taxon>Aspergillus subgen. Nidulantes</taxon>
    </lineage>
</organism>
<feature type="region of interest" description="Disordered" evidence="6">
    <location>
        <begin position="579"/>
        <end position="601"/>
    </location>
</feature>
<evidence type="ECO:0000256" key="3">
    <source>
        <dbReference type="ARBA" id="ARBA00022692"/>
    </source>
</evidence>
<dbReference type="InterPro" id="IPR036259">
    <property type="entry name" value="MFS_trans_sf"/>
</dbReference>
<dbReference type="Proteomes" id="UP000184073">
    <property type="component" value="Unassembled WGS sequence"/>
</dbReference>
<dbReference type="OrthoDB" id="10021397at2759"/>
<dbReference type="RefSeq" id="XP_040670892.1">
    <property type="nucleotide sequence ID" value="XM_040817856.1"/>
</dbReference>
<reference evidence="10" key="1">
    <citation type="journal article" date="2017" name="Genome Biol.">
        <title>Comparative genomics reveals high biological diversity and specific adaptations in the industrially and medically important fungal genus Aspergillus.</title>
        <authorList>
            <person name="de Vries R.P."/>
            <person name="Riley R."/>
            <person name="Wiebenga A."/>
            <person name="Aguilar-Osorio G."/>
            <person name="Amillis S."/>
            <person name="Uchima C.A."/>
            <person name="Anderluh G."/>
            <person name="Asadollahi M."/>
            <person name="Askin M."/>
            <person name="Barry K."/>
            <person name="Battaglia E."/>
            <person name="Bayram O."/>
            <person name="Benocci T."/>
            <person name="Braus-Stromeyer S.A."/>
            <person name="Caldana C."/>
            <person name="Canovas D."/>
            <person name="Cerqueira G.C."/>
            <person name="Chen F."/>
            <person name="Chen W."/>
            <person name="Choi C."/>
            <person name="Clum A."/>
            <person name="Dos Santos R.A."/>
            <person name="Damasio A.R."/>
            <person name="Diallinas G."/>
            <person name="Emri T."/>
            <person name="Fekete E."/>
            <person name="Flipphi M."/>
            <person name="Freyberg S."/>
            <person name="Gallo A."/>
            <person name="Gournas C."/>
            <person name="Habgood R."/>
            <person name="Hainaut M."/>
            <person name="Harispe M.L."/>
            <person name="Henrissat B."/>
            <person name="Hilden K.S."/>
            <person name="Hope R."/>
            <person name="Hossain A."/>
            <person name="Karabika E."/>
            <person name="Karaffa L."/>
            <person name="Karanyi Z."/>
            <person name="Krasevec N."/>
            <person name="Kuo A."/>
            <person name="Kusch H."/>
            <person name="LaButti K."/>
            <person name="Lagendijk E.L."/>
            <person name="Lapidus A."/>
            <person name="Levasseur A."/>
            <person name="Lindquist E."/>
            <person name="Lipzen A."/>
            <person name="Logrieco A.F."/>
            <person name="MacCabe A."/>
            <person name="Maekelae M.R."/>
            <person name="Malavazi I."/>
            <person name="Melin P."/>
            <person name="Meyer V."/>
            <person name="Mielnichuk N."/>
            <person name="Miskei M."/>
            <person name="Molnar A.P."/>
            <person name="Mule G."/>
            <person name="Ngan C.Y."/>
            <person name="Orejas M."/>
            <person name="Orosz E."/>
            <person name="Ouedraogo J.P."/>
            <person name="Overkamp K.M."/>
            <person name="Park H.-S."/>
            <person name="Perrone G."/>
            <person name="Piumi F."/>
            <person name="Punt P.J."/>
            <person name="Ram A.F."/>
            <person name="Ramon A."/>
            <person name="Rauscher S."/>
            <person name="Record E."/>
            <person name="Riano-Pachon D.M."/>
            <person name="Robert V."/>
            <person name="Roehrig J."/>
            <person name="Ruller R."/>
            <person name="Salamov A."/>
            <person name="Salih N.S."/>
            <person name="Samson R.A."/>
            <person name="Sandor E."/>
            <person name="Sanguinetti M."/>
            <person name="Schuetze T."/>
            <person name="Sepcic K."/>
            <person name="Shelest E."/>
            <person name="Sherlock G."/>
            <person name="Sophianopoulou V."/>
            <person name="Squina F.M."/>
            <person name="Sun H."/>
            <person name="Susca A."/>
            <person name="Todd R.B."/>
            <person name="Tsang A."/>
            <person name="Unkles S.E."/>
            <person name="van de Wiele N."/>
            <person name="van Rossen-Uffink D."/>
            <person name="Oliveira J.V."/>
            <person name="Vesth T.C."/>
            <person name="Visser J."/>
            <person name="Yu J.-H."/>
            <person name="Zhou M."/>
            <person name="Andersen M.R."/>
            <person name="Archer D.B."/>
            <person name="Baker S.E."/>
            <person name="Benoit I."/>
            <person name="Brakhage A.A."/>
            <person name="Braus G.H."/>
            <person name="Fischer R."/>
            <person name="Frisvad J.C."/>
            <person name="Goldman G.H."/>
            <person name="Houbraken J."/>
            <person name="Oakley B."/>
            <person name="Pocsi I."/>
            <person name="Scazzocchio C."/>
            <person name="Seiboth B."/>
            <person name="vanKuyk P.A."/>
            <person name="Wortman J."/>
            <person name="Dyer P.S."/>
            <person name="Grigoriev I.V."/>
        </authorList>
    </citation>
    <scope>NUCLEOTIDE SEQUENCE [LARGE SCALE GENOMIC DNA]</scope>
    <source>
        <strain evidence="10">CBS 583.65</strain>
    </source>
</reference>
<dbReference type="InterPro" id="IPR020846">
    <property type="entry name" value="MFS_dom"/>
</dbReference>